<keyword evidence="1" id="KW-0812">Transmembrane</keyword>
<proteinExistence type="predicted"/>
<feature type="transmembrane region" description="Helical" evidence="1">
    <location>
        <begin position="102"/>
        <end position="121"/>
    </location>
</feature>
<protein>
    <submittedName>
        <fullName evidence="2">Uncharacterized protein</fullName>
    </submittedName>
</protein>
<dbReference type="HOGENOM" id="CLU_2023993_0_0_0"/>
<name>B3DXQ9_METI4</name>
<organism evidence="2 3">
    <name type="scientific">Methylacidiphilum infernorum (isolate V4)</name>
    <name type="common">Methylokorus infernorum (strain V4)</name>
    <dbReference type="NCBI Taxonomy" id="481448"/>
    <lineage>
        <taxon>Bacteria</taxon>
        <taxon>Pseudomonadati</taxon>
        <taxon>Verrucomicrobiota</taxon>
        <taxon>Methylacidiphilae</taxon>
        <taxon>Methylacidiphilales</taxon>
        <taxon>Methylacidiphilaceae</taxon>
        <taxon>Methylacidiphilum (ex Ratnadevi et al. 2023)</taxon>
    </lineage>
</organism>
<feature type="transmembrane region" description="Helical" evidence="1">
    <location>
        <begin position="33"/>
        <end position="55"/>
    </location>
</feature>
<evidence type="ECO:0000313" key="2">
    <source>
        <dbReference type="EMBL" id="ACD82293.1"/>
    </source>
</evidence>
<feature type="transmembrane region" description="Helical" evidence="1">
    <location>
        <begin position="67"/>
        <end position="90"/>
    </location>
</feature>
<dbReference type="eggNOG" id="ENOG5032B6P">
    <property type="taxonomic scope" value="Bacteria"/>
</dbReference>
<dbReference type="EMBL" id="CP000975">
    <property type="protein sequence ID" value="ACD82293.1"/>
    <property type="molecule type" value="Genomic_DNA"/>
</dbReference>
<dbReference type="Proteomes" id="UP000009149">
    <property type="component" value="Chromosome"/>
</dbReference>
<dbReference type="STRING" id="481448.Minf_0233"/>
<sequence length="122" mass="13737">MLLHSIFFYSMVNFMEEALKRSLGHVGGWSRRISLLIAISSLFYWIVMAFSELILRASGSETEFSSALIGFFTFLGLVANFFGILFGAVSFSFKEYSRPSCIIGIVLNGFFFIVVLACVRLF</sequence>
<evidence type="ECO:0000256" key="1">
    <source>
        <dbReference type="SAM" id="Phobius"/>
    </source>
</evidence>
<gene>
    <name evidence="2" type="ordered locus">Minf_0233</name>
</gene>
<dbReference type="KEGG" id="min:Minf_0233"/>
<keyword evidence="1" id="KW-1133">Transmembrane helix</keyword>
<accession>B3DXQ9</accession>
<reference evidence="2 3" key="1">
    <citation type="journal article" date="2008" name="Biol. Direct">
        <title>Complete genome sequence of the extremely acidophilic methanotroph isolate V4, Methylacidiphilum infernorum, a representative of the bacterial phylum Verrucomicrobia.</title>
        <authorList>
            <person name="Hou S."/>
            <person name="Makarova K.S."/>
            <person name="Saw J.H."/>
            <person name="Senin P."/>
            <person name="Ly B.V."/>
            <person name="Zhou Z."/>
            <person name="Ren Y."/>
            <person name="Wang J."/>
            <person name="Galperin M.Y."/>
            <person name="Omelchenko M.V."/>
            <person name="Wolf Y.I."/>
            <person name="Yutin N."/>
            <person name="Koonin E.V."/>
            <person name="Stott M.B."/>
            <person name="Mountain B.W."/>
            <person name="Crowe M.A."/>
            <person name="Smirnova A.V."/>
            <person name="Dunfield P.F."/>
            <person name="Feng L."/>
            <person name="Wang L."/>
            <person name="Alam M."/>
        </authorList>
    </citation>
    <scope>NUCLEOTIDE SEQUENCE [LARGE SCALE GENOMIC DNA]</scope>
    <source>
        <strain evidence="3">Isolate V4</strain>
    </source>
</reference>
<evidence type="ECO:0000313" key="3">
    <source>
        <dbReference type="Proteomes" id="UP000009149"/>
    </source>
</evidence>
<keyword evidence="1" id="KW-0472">Membrane</keyword>
<dbReference type="AlphaFoldDB" id="B3DXQ9"/>